<dbReference type="MGI" id="MGI:1921203">
    <property type="gene designation" value="4930421J07Rik"/>
</dbReference>
<accession>Q8C615</accession>
<evidence type="ECO:0000256" key="1">
    <source>
        <dbReference type="SAM" id="MobiDB-lite"/>
    </source>
</evidence>
<reference evidence="2" key="1">
    <citation type="journal article" date="1999" name="Methods Enzymol.">
        <title>High-efficiency full-length cDNA cloning.</title>
        <authorList>
            <person name="Carninci P."/>
            <person name="Hayashizaki Y."/>
        </authorList>
    </citation>
    <scope>NUCLEOTIDE SEQUENCE</scope>
    <source>
        <strain evidence="2">C57BL/6J</strain>
        <tissue evidence="2">Testis</tissue>
    </source>
</reference>
<dbReference type="iPTMnet" id="Q8C615"/>
<sequence length="201" mass="22360">PRCHRPAPGLGPRRRGSPVTPGSVPCGPPCRYRSRAPGPALKQRRSPLPDWSLRFTKETRTGLDPCELKGTRLGRLYSECCSSLYRPSRVVNWVLISFISFPPPSVAILESSVHPALSARITPTAQAPSSAARFLHSPPPSPRPRPLASQPPRRRAEAKWAGYFLMVQLRTRAHLARSTRRGVRKLLPWVPPSWCGSKRAR</sequence>
<reference evidence="2" key="3">
    <citation type="journal article" date="2000" name="Genome Res.">
        <title>RIKEN integrated sequence analysis (RISA) system--384-format sequencing pipeline with 384 multicapillary sequencer.</title>
        <authorList>
            <person name="Shibata K."/>
            <person name="Itoh M."/>
            <person name="Aizawa K."/>
            <person name="Nagaoka S."/>
            <person name="Sasaki N."/>
            <person name="Carninci P."/>
            <person name="Konno H."/>
            <person name="Akiyama J."/>
            <person name="Nishi K."/>
            <person name="Kitsunai T."/>
            <person name="Tashiro H."/>
            <person name="Itoh M."/>
            <person name="Sumi N."/>
            <person name="Ishii Y."/>
            <person name="Nakamura S."/>
            <person name="Hazama M."/>
            <person name="Nishine T."/>
            <person name="Harada A."/>
            <person name="Yamamoto R."/>
            <person name="Matsumoto H."/>
            <person name="Sakaguchi S."/>
            <person name="Ikegami T."/>
            <person name="Kashiwagi K."/>
            <person name="Fujiwake S."/>
            <person name="Inoue K."/>
            <person name="Togawa Y."/>
            <person name="Izawa M."/>
            <person name="Ohara E."/>
            <person name="Watahiki M."/>
            <person name="Yoneda Y."/>
            <person name="Ishikawa T."/>
            <person name="Ozawa K."/>
            <person name="Tanaka T."/>
            <person name="Matsuura S."/>
            <person name="Kawai J."/>
            <person name="Okazaki Y."/>
            <person name="Muramatsu M."/>
            <person name="Inoue Y."/>
            <person name="Kira A."/>
            <person name="Hayashizaki Y."/>
        </authorList>
    </citation>
    <scope>NUCLEOTIDE SEQUENCE</scope>
    <source>
        <strain evidence="2">C57BL/6J</strain>
        <tissue evidence="2">Testis</tissue>
    </source>
</reference>
<dbReference type="EMBL" id="AK076722">
    <property type="protein sequence ID" value="BAC36455.1"/>
    <property type="molecule type" value="mRNA"/>
</dbReference>
<proteinExistence type="evidence at transcript level"/>
<evidence type="ECO:0000313" key="3">
    <source>
        <dbReference type="MGI" id="MGI:1921203"/>
    </source>
</evidence>
<feature type="region of interest" description="Disordered" evidence="1">
    <location>
        <begin position="1"/>
        <end position="30"/>
    </location>
</feature>
<reference evidence="2" key="2">
    <citation type="journal article" date="2000" name="Genome Res.">
        <title>Normalization and subtraction of cap-trapper-selected cDNAs to prepare full-length cDNA libraries for rapid discovery of new genes.</title>
        <authorList>
            <person name="Carninci P."/>
            <person name="Shibata Y."/>
            <person name="Hayatsu N."/>
            <person name="Sugahara Y."/>
            <person name="Shibata K."/>
            <person name="Itoh M."/>
            <person name="Konno H."/>
            <person name="Okazaki Y."/>
            <person name="Muramatsu M."/>
            <person name="Hayashizaki Y."/>
        </authorList>
    </citation>
    <scope>NUCLEOTIDE SEQUENCE</scope>
    <source>
        <strain evidence="2">C57BL/6J</strain>
        <tissue evidence="2">Testis</tissue>
    </source>
</reference>
<feature type="region of interest" description="Disordered" evidence="1">
    <location>
        <begin position="128"/>
        <end position="152"/>
    </location>
</feature>
<reference evidence="2" key="7">
    <citation type="journal article" date="2005" name="Science">
        <title>The Transcriptional Landscape of the Mammalian Genome.</title>
        <authorList>
            <consortium name="The FANTOM Consortium"/>
            <consortium name="Riken Genome Exploration Research Group and Genome Science Group (Genome Network Project Core Group)"/>
        </authorList>
    </citation>
    <scope>NUCLEOTIDE SEQUENCE</scope>
    <source>
        <strain evidence="2">C57BL/6J</strain>
        <tissue evidence="2">Testis</tissue>
    </source>
</reference>
<reference evidence="2" key="8">
    <citation type="journal article" date="2005" name="Science">
        <title>Antisense Transcription in the Mammalian Transcriptome.</title>
        <authorList>
            <consortium name="RIKEN Genome Exploration Research Group and Genome Science Group (Genome Network Project Core Group) and the FANTOM Consortium"/>
        </authorList>
    </citation>
    <scope>NUCLEOTIDE SEQUENCE</scope>
    <source>
        <strain evidence="2">C57BL/6J</strain>
        <tissue evidence="2">Testis</tissue>
    </source>
</reference>
<organism evidence="2">
    <name type="scientific">Mus musculus</name>
    <name type="common">Mouse</name>
    <dbReference type="NCBI Taxonomy" id="10090"/>
    <lineage>
        <taxon>Eukaryota</taxon>
        <taxon>Metazoa</taxon>
        <taxon>Chordata</taxon>
        <taxon>Craniata</taxon>
        <taxon>Vertebrata</taxon>
        <taxon>Euteleostomi</taxon>
        <taxon>Mammalia</taxon>
        <taxon>Eutheria</taxon>
        <taxon>Euarchontoglires</taxon>
        <taxon>Glires</taxon>
        <taxon>Rodentia</taxon>
        <taxon>Myomorpha</taxon>
        <taxon>Muroidea</taxon>
        <taxon>Muridae</taxon>
        <taxon>Murinae</taxon>
        <taxon>Mus</taxon>
        <taxon>Mus</taxon>
    </lineage>
</organism>
<dbReference type="AlphaFoldDB" id="Q8C615"/>
<reference evidence="2" key="5">
    <citation type="journal article" date="2002" name="Nature">
        <title>Analysis of the mouse transcriptome based on functional annotation of 60,770 full-length cDNAs.</title>
        <authorList>
            <consortium name="The FANTOM Consortium and the RIKEN Genome Exploration Research Group Phase I and II Team"/>
        </authorList>
    </citation>
    <scope>NUCLEOTIDE SEQUENCE</scope>
    <source>
        <strain evidence="2">C57BL/6J</strain>
        <tissue evidence="2">Testis</tissue>
    </source>
</reference>
<dbReference type="AGR" id="MGI:1921203"/>
<feature type="non-terminal residue" evidence="2">
    <location>
        <position position="1"/>
    </location>
</feature>
<reference evidence="2" key="6">
    <citation type="submission" date="2002-04" db="EMBL/GenBank/DDBJ databases">
        <authorList>
            <person name="Adachi J."/>
            <person name="Aizawa K."/>
            <person name="Akimura T."/>
            <person name="Arakawa T."/>
            <person name="Bono H."/>
            <person name="Carninci P."/>
            <person name="Fukuda S."/>
            <person name="Furuno M."/>
            <person name="Hanagaki T."/>
            <person name="Hara A."/>
            <person name="Hashizume W."/>
            <person name="Hayashida K."/>
            <person name="Hayatsu N."/>
            <person name="Hiramoto K."/>
            <person name="Hiraoka T."/>
            <person name="Hirozane T."/>
            <person name="Hori F."/>
            <person name="Imotani K."/>
            <person name="Ishii Y."/>
            <person name="Itoh M."/>
            <person name="Kagawa I."/>
            <person name="Kasukawa T."/>
            <person name="Katoh H."/>
            <person name="Kawai J."/>
            <person name="Kojima Y."/>
            <person name="Kondo S."/>
            <person name="Konno H."/>
            <person name="Kouda M."/>
            <person name="Koya S."/>
            <person name="Kurihara C."/>
            <person name="Matsuyama T."/>
            <person name="Miyazaki A."/>
            <person name="Murata M."/>
            <person name="Nakamura M."/>
            <person name="Nishi K."/>
            <person name="Nomura K."/>
            <person name="Numazaki R."/>
            <person name="Ohno M."/>
            <person name="Ohsato N."/>
            <person name="Okazaki Y."/>
            <person name="Saito R."/>
            <person name="Saitoh H."/>
            <person name="Sakai C."/>
            <person name="Sakai K."/>
            <person name="Sakazume N."/>
            <person name="Sano H."/>
            <person name="Sasaki D."/>
            <person name="Shibata K."/>
            <person name="Shinagawa A."/>
            <person name="Shiraki T."/>
            <person name="Sogabe Y."/>
            <person name="Tagami M."/>
            <person name="Tagawa A."/>
            <person name="Takahashi F."/>
            <person name="Takaku-Akahira S."/>
            <person name="Takeda Y."/>
            <person name="Tanaka T."/>
            <person name="Tomaru A."/>
            <person name="Toya T."/>
            <person name="Yasunishi A."/>
            <person name="Muramatsu M."/>
            <person name="Hayashizaki Y."/>
        </authorList>
    </citation>
    <scope>NUCLEOTIDE SEQUENCE</scope>
    <source>
        <strain evidence="2">C57BL/6J</strain>
        <tissue evidence="2">Testis</tissue>
    </source>
</reference>
<name>Q8C615_MOUSE</name>
<feature type="compositionally biased region" description="Low complexity" evidence="1">
    <location>
        <begin position="1"/>
        <end position="11"/>
    </location>
</feature>
<gene>
    <name evidence="3" type="primary">4930421J07Rik</name>
    <name evidence="3" type="synonym">Wdr20a</name>
</gene>
<evidence type="ECO:0000313" key="2">
    <source>
        <dbReference type="EMBL" id="BAC36455.1"/>
    </source>
</evidence>
<reference evidence="2" key="4">
    <citation type="journal article" date="2001" name="Nature">
        <title>Functional annotation of a full-length mouse cDNA collection.</title>
        <authorList>
            <consortium name="The RIKEN Genome Exploration Research Group Phase II Team and the FANTOM Consortium"/>
        </authorList>
    </citation>
    <scope>NUCLEOTIDE SEQUENCE</scope>
    <source>
        <strain evidence="2">C57BL/6J</strain>
        <tissue evidence="2">Testis</tissue>
    </source>
</reference>
<protein>
    <submittedName>
        <fullName evidence="2">Uncharacterized protein</fullName>
    </submittedName>
</protein>
<dbReference type="PhosphoSitePlus" id="Q8C615"/>